<keyword evidence="1" id="KW-1133">Transmembrane helix</keyword>
<dbReference type="AlphaFoldDB" id="A0A127PRR2"/>
<feature type="transmembrane region" description="Helical" evidence="1">
    <location>
        <begin position="101"/>
        <end position="120"/>
    </location>
</feature>
<evidence type="ECO:0000259" key="2">
    <source>
        <dbReference type="Pfam" id="PF09925"/>
    </source>
</evidence>
<feature type="transmembrane region" description="Helical" evidence="1">
    <location>
        <begin position="126"/>
        <end position="143"/>
    </location>
</feature>
<keyword evidence="1" id="KW-0472">Membrane</keyword>
<dbReference type="PATRIC" id="fig|279058.17.peg.2798"/>
<dbReference type="Pfam" id="PF09925">
    <property type="entry name" value="DUF2157"/>
    <property type="match status" value="1"/>
</dbReference>
<sequence length="339" mass="37590">MNARSILDHWHDTGALDQQGYRQALRALHLAPDAARWRQLAARLLLIGGVLCVLAGTLMLFASNWLAWPRLARVGAAETGWLALLVWAFMTRPDNQARRWALFAVATMTGIWLAVIGQAYQTGADAWQLFALWAALALPWALLANFAPLWGLWIVIVSLALQLWLPHAPWRSALSAWDPFDNANLPLIGFWLAALAVAEWRQNAAAPWTARILPRLLGLGLALLLTIQACMILAGEHLHAFGEYSPTTNGLVLLLWLACVGAALYFYSLRRDLLMLALPLFSVWVAVLAWIANFTHDSGWLYPTALLAIGGLGGIAWWLHARHRQWQTASRSALQELAP</sequence>
<reference evidence="3 4" key="1">
    <citation type="submission" date="2015-11" db="EMBL/GenBank/DDBJ databases">
        <title>Exploring the genomic traits of fungus-feeding bacterial genus Collimonas.</title>
        <authorList>
            <person name="Song C."/>
            <person name="Schmidt R."/>
            <person name="de Jager V."/>
            <person name="Krzyzanowska D."/>
            <person name="Jongedijk E."/>
            <person name="Cankar K."/>
            <person name="Beekwilder J."/>
            <person name="van Veen A."/>
            <person name="de Boer W."/>
            <person name="van Veen J.A."/>
            <person name="Garbeva P."/>
        </authorList>
    </citation>
    <scope>NUCLEOTIDE SEQUENCE [LARGE SCALE GENOMIC DNA]</scope>
    <source>
        <strain evidence="3 4">Ter282</strain>
    </source>
</reference>
<dbReference type="Proteomes" id="UP000071778">
    <property type="component" value="Chromosome"/>
</dbReference>
<keyword evidence="1" id="KW-0812">Transmembrane</keyword>
<feature type="transmembrane region" description="Helical" evidence="1">
    <location>
        <begin position="300"/>
        <end position="319"/>
    </location>
</feature>
<feature type="transmembrane region" description="Helical" evidence="1">
    <location>
        <begin position="182"/>
        <end position="200"/>
    </location>
</feature>
<evidence type="ECO:0000256" key="1">
    <source>
        <dbReference type="SAM" id="Phobius"/>
    </source>
</evidence>
<dbReference type="EMBL" id="CP013235">
    <property type="protein sequence ID" value="AMP10298.1"/>
    <property type="molecule type" value="Genomic_DNA"/>
</dbReference>
<feature type="transmembrane region" description="Helical" evidence="1">
    <location>
        <begin position="247"/>
        <end position="266"/>
    </location>
</feature>
<gene>
    <name evidence="3" type="ORF">CAter282_2561</name>
</gene>
<evidence type="ECO:0000313" key="3">
    <source>
        <dbReference type="EMBL" id="AMP10298.1"/>
    </source>
</evidence>
<feature type="transmembrane region" description="Helical" evidence="1">
    <location>
        <begin position="44"/>
        <end position="65"/>
    </location>
</feature>
<dbReference type="RefSeq" id="WP_061533597.1">
    <property type="nucleotide sequence ID" value="NZ_CP013233.1"/>
</dbReference>
<protein>
    <recommendedName>
        <fullName evidence="2">DUF2157 domain-containing protein</fullName>
    </recommendedName>
</protein>
<organism evidence="3 4">
    <name type="scientific">Collimonas arenae</name>
    <dbReference type="NCBI Taxonomy" id="279058"/>
    <lineage>
        <taxon>Bacteria</taxon>
        <taxon>Pseudomonadati</taxon>
        <taxon>Pseudomonadota</taxon>
        <taxon>Betaproteobacteria</taxon>
        <taxon>Burkholderiales</taxon>
        <taxon>Oxalobacteraceae</taxon>
        <taxon>Collimonas</taxon>
    </lineage>
</organism>
<name>A0A127PRR2_9BURK</name>
<feature type="transmembrane region" description="Helical" evidence="1">
    <location>
        <begin position="71"/>
        <end position="89"/>
    </location>
</feature>
<dbReference type="InterPro" id="IPR018677">
    <property type="entry name" value="DUF2157"/>
</dbReference>
<evidence type="ECO:0000313" key="4">
    <source>
        <dbReference type="Proteomes" id="UP000071778"/>
    </source>
</evidence>
<accession>A0A127PRR2</accession>
<feature type="transmembrane region" description="Helical" evidence="1">
    <location>
        <begin position="273"/>
        <end position="294"/>
    </location>
</feature>
<keyword evidence="4" id="KW-1185">Reference proteome</keyword>
<feature type="transmembrane region" description="Helical" evidence="1">
    <location>
        <begin position="212"/>
        <end position="235"/>
    </location>
</feature>
<proteinExistence type="predicted"/>
<feature type="transmembrane region" description="Helical" evidence="1">
    <location>
        <begin position="150"/>
        <end position="170"/>
    </location>
</feature>
<feature type="domain" description="DUF2157" evidence="2">
    <location>
        <begin position="9"/>
        <end position="150"/>
    </location>
</feature>